<dbReference type="EMBL" id="LWDX02072221">
    <property type="protein sequence ID" value="OEL13803.1"/>
    <property type="molecule type" value="Genomic_DNA"/>
</dbReference>
<name>A0A1E5ULQ4_9POAL</name>
<dbReference type="OrthoDB" id="678270at2759"/>
<reference evidence="1 2" key="1">
    <citation type="submission" date="2016-09" db="EMBL/GenBank/DDBJ databases">
        <title>The draft genome of Dichanthelium oligosanthes: A C3 panicoid grass species.</title>
        <authorList>
            <person name="Studer A.J."/>
            <person name="Schnable J.C."/>
            <person name="Brutnell T.P."/>
        </authorList>
    </citation>
    <scope>NUCLEOTIDE SEQUENCE [LARGE SCALE GENOMIC DNA]</scope>
    <source>
        <strain evidence="2">cv. Kellogg 1175</strain>
        <tissue evidence="1">Leaf</tissue>
    </source>
</reference>
<dbReference type="Proteomes" id="UP000095767">
    <property type="component" value="Unassembled WGS sequence"/>
</dbReference>
<accession>A0A1E5ULQ4</accession>
<sequence length="176" mass="20218">MSMLSRCISCKSTTMISPDSKRVRRRPDGSASAMPERDWRLLPDDVVVLIGDRLLADNDVDYYMDFHAACKSWRLATVDPKEDATDPRFQPRAWAVQKYFGSPRLNNFVSMVNLKTGRLLCKKLPMLKNYRYYINTMDGGFLVLWEGGLPPWSTYRAVVLNPFTGTKAYFAVPIFF</sequence>
<evidence type="ECO:0008006" key="3">
    <source>
        <dbReference type="Google" id="ProtNLM"/>
    </source>
</evidence>
<evidence type="ECO:0000313" key="1">
    <source>
        <dbReference type="EMBL" id="OEL13803.1"/>
    </source>
</evidence>
<keyword evidence="2" id="KW-1185">Reference proteome</keyword>
<dbReference type="PANTHER" id="PTHR33165">
    <property type="entry name" value="F-BOX DOMAIN CONTAINING PROTEIN-LIKE-RELATED"/>
    <property type="match status" value="1"/>
</dbReference>
<dbReference type="PANTHER" id="PTHR33165:SF30">
    <property type="entry name" value="DUF295 DOMAIN-CONTAINING PROTEIN"/>
    <property type="match status" value="1"/>
</dbReference>
<organism evidence="1 2">
    <name type="scientific">Dichanthelium oligosanthes</name>
    <dbReference type="NCBI Taxonomy" id="888268"/>
    <lineage>
        <taxon>Eukaryota</taxon>
        <taxon>Viridiplantae</taxon>
        <taxon>Streptophyta</taxon>
        <taxon>Embryophyta</taxon>
        <taxon>Tracheophyta</taxon>
        <taxon>Spermatophyta</taxon>
        <taxon>Magnoliopsida</taxon>
        <taxon>Liliopsida</taxon>
        <taxon>Poales</taxon>
        <taxon>Poaceae</taxon>
        <taxon>PACMAD clade</taxon>
        <taxon>Panicoideae</taxon>
        <taxon>Panicodae</taxon>
        <taxon>Paniceae</taxon>
        <taxon>Dichantheliinae</taxon>
        <taxon>Dichanthelium</taxon>
    </lineage>
</organism>
<dbReference type="AlphaFoldDB" id="A0A1E5ULQ4"/>
<protein>
    <recommendedName>
        <fullName evidence="3">DUF295 domain-containing protein</fullName>
    </recommendedName>
</protein>
<comment type="caution">
    <text evidence="1">The sequence shown here is derived from an EMBL/GenBank/DDBJ whole genome shotgun (WGS) entry which is preliminary data.</text>
</comment>
<evidence type="ECO:0000313" key="2">
    <source>
        <dbReference type="Proteomes" id="UP000095767"/>
    </source>
</evidence>
<proteinExistence type="predicted"/>
<gene>
    <name evidence="1" type="ORF">BAE44_0025178</name>
</gene>